<keyword evidence="1" id="KW-0812">Transmembrane</keyword>
<feature type="transmembrane region" description="Helical" evidence="1">
    <location>
        <begin position="46"/>
        <end position="66"/>
    </location>
</feature>
<sequence length="150" mass="17238">MDKTRKILLSELIGSAFITLLIIAVYELELLLPGGWADIESTNMVTTQFLMQLLTLAVIPLSLFLFKIGYVRSDLHTDESHVSRKLLFWGSVRMMMLCIPMILNTFFYYAFGDNISFFYLAVILALSLCFVYPSKKRCEHECAMDNSKQE</sequence>
<accession>A0ABX7XTB7</accession>
<keyword evidence="1" id="KW-1133">Transmembrane helix</keyword>
<keyword evidence="3" id="KW-1185">Reference proteome</keyword>
<evidence type="ECO:0000313" key="3">
    <source>
        <dbReference type="Proteomes" id="UP000682195"/>
    </source>
</evidence>
<proteinExistence type="predicted"/>
<organism evidence="2 3">
    <name type="scientific">Prevotella melaninogenica</name>
    <dbReference type="NCBI Taxonomy" id="28132"/>
    <lineage>
        <taxon>Bacteria</taxon>
        <taxon>Pseudomonadati</taxon>
        <taxon>Bacteroidota</taxon>
        <taxon>Bacteroidia</taxon>
        <taxon>Bacteroidales</taxon>
        <taxon>Prevotellaceae</taxon>
        <taxon>Prevotella</taxon>
    </lineage>
</organism>
<dbReference type="RefSeq" id="WP_211808556.1">
    <property type="nucleotide sequence ID" value="NZ_CP072362.1"/>
</dbReference>
<evidence type="ECO:0000256" key="1">
    <source>
        <dbReference type="SAM" id="Phobius"/>
    </source>
</evidence>
<gene>
    <name evidence="2" type="ORF">J5A58_13425</name>
</gene>
<feature type="transmembrane region" description="Helical" evidence="1">
    <location>
        <begin position="86"/>
        <end position="111"/>
    </location>
</feature>
<keyword evidence="1" id="KW-0472">Membrane</keyword>
<feature type="transmembrane region" description="Helical" evidence="1">
    <location>
        <begin position="7"/>
        <end position="26"/>
    </location>
</feature>
<evidence type="ECO:0000313" key="2">
    <source>
        <dbReference type="EMBL" id="QUB76695.1"/>
    </source>
</evidence>
<dbReference type="EMBL" id="CP072362">
    <property type="protein sequence ID" value="QUB76695.1"/>
    <property type="molecule type" value="Genomic_DNA"/>
</dbReference>
<name>A0ABX7XTB7_9BACT</name>
<feature type="transmembrane region" description="Helical" evidence="1">
    <location>
        <begin position="117"/>
        <end position="134"/>
    </location>
</feature>
<reference evidence="2 3" key="1">
    <citation type="submission" date="2021-03" db="EMBL/GenBank/DDBJ databases">
        <title>Human Oral Microbial Genomes.</title>
        <authorList>
            <person name="Johnston C.D."/>
            <person name="Chen T."/>
            <person name="Dewhirst F.E."/>
        </authorList>
    </citation>
    <scope>NUCLEOTIDE SEQUENCE [LARGE SCALE GENOMIC DNA]</scope>
    <source>
        <strain evidence="2 3">F0054</strain>
    </source>
</reference>
<dbReference type="Proteomes" id="UP000682195">
    <property type="component" value="Chromosome 2"/>
</dbReference>
<protein>
    <submittedName>
        <fullName evidence="2">Uncharacterized protein</fullName>
    </submittedName>
</protein>